<name>A0A836CIN3_9STRA</name>
<dbReference type="InterPro" id="IPR001841">
    <property type="entry name" value="Znf_RING"/>
</dbReference>
<reference evidence="12" key="1">
    <citation type="submission" date="2021-02" db="EMBL/GenBank/DDBJ databases">
        <title>First Annotated Genome of the Yellow-green Alga Tribonema minus.</title>
        <authorList>
            <person name="Mahan K.M."/>
        </authorList>
    </citation>
    <scope>NUCLEOTIDE SEQUENCE</scope>
    <source>
        <strain evidence="12">UTEX B ZZ1240</strain>
    </source>
</reference>
<feature type="region of interest" description="Disordered" evidence="10">
    <location>
        <begin position="95"/>
        <end position="115"/>
    </location>
</feature>
<evidence type="ECO:0000256" key="2">
    <source>
        <dbReference type="ARBA" id="ARBA00022723"/>
    </source>
</evidence>
<keyword evidence="5 9" id="KW-0863">Zinc-finger</keyword>
<dbReference type="PANTHER" id="PTHR13763">
    <property type="entry name" value="BREAST CANCER TYPE 1 SUSCEPTIBILITY PROTEIN BRCA1"/>
    <property type="match status" value="1"/>
</dbReference>
<dbReference type="Proteomes" id="UP000664859">
    <property type="component" value="Unassembled WGS sequence"/>
</dbReference>
<dbReference type="PROSITE" id="PS50089">
    <property type="entry name" value="ZF_RING_2"/>
    <property type="match status" value="1"/>
</dbReference>
<evidence type="ECO:0000259" key="11">
    <source>
        <dbReference type="PROSITE" id="PS50089"/>
    </source>
</evidence>
<evidence type="ECO:0000256" key="3">
    <source>
        <dbReference type="ARBA" id="ARBA00022737"/>
    </source>
</evidence>
<evidence type="ECO:0000256" key="8">
    <source>
        <dbReference type="ARBA" id="ARBA00023242"/>
    </source>
</evidence>
<evidence type="ECO:0000256" key="10">
    <source>
        <dbReference type="SAM" id="MobiDB-lite"/>
    </source>
</evidence>
<dbReference type="InterPro" id="IPR031099">
    <property type="entry name" value="BRCA1-associated"/>
</dbReference>
<dbReference type="SMART" id="SM00184">
    <property type="entry name" value="RING"/>
    <property type="match status" value="1"/>
</dbReference>
<dbReference type="EMBL" id="JAFCMP010000101">
    <property type="protein sequence ID" value="KAG5186924.1"/>
    <property type="molecule type" value="Genomic_DNA"/>
</dbReference>
<evidence type="ECO:0000313" key="12">
    <source>
        <dbReference type="EMBL" id="KAG5186924.1"/>
    </source>
</evidence>
<keyword evidence="4" id="KW-0227">DNA damage</keyword>
<keyword evidence="6" id="KW-0862">Zinc</keyword>
<feature type="region of interest" description="Disordered" evidence="10">
    <location>
        <begin position="523"/>
        <end position="543"/>
    </location>
</feature>
<keyword evidence="13" id="KW-1185">Reference proteome</keyword>
<feature type="compositionally biased region" description="Low complexity" evidence="10">
    <location>
        <begin position="327"/>
        <end position="348"/>
    </location>
</feature>
<evidence type="ECO:0000256" key="7">
    <source>
        <dbReference type="ARBA" id="ARBA00023204"/>
    </source>
</evidence>
<dbReference type="InterPro" id="IPR013083">
    <property type="entry name" value="Znf_RING/FYVE/PHD"/>
</dbReference>
<accession>A0A836CIN3</accession>
<proteinExistence type="predicted"/>
<feature type="compositionally biased region" description="Gly residues" evidence="10">
    <location>
        <begin position="306"/>
        <end position="326"/>
    </location>
</feature>
<feature type="domain" description="RING-type" evidence="11">
    <location>
        <begin position="20"/>
        <end position="57"/>
    </location>
</feature>
<feature type="region of interest" description="Disordered" evidence="10">
    <location>
        <begin position="142"/>
        <end position="511"/>
    </location>
</feature>
<dbReference type="PROSITE" id="PS00518">
    <property type="entry name" value="ZF_RING_1"/>
    <property type="match status" value="1"/>
</dbReference>
<gene>
    <name evidence="12" type="ORF">JKP88DRAFT_262502</name>
</gene>
<evidence type="ECO:0000256" key="5">
    <source>
        <dbReference type="ARBA" id="ARBA00022771"/>
    </source>
</evidence>
<dbReference type="OrthoDB" id="6105938at2759"/>
<comment type="subcellular location">
    <subcellularLocation>
        <location evidence="1">Nucleus</location>
    </subcellularLocation>
</comment>
<feature type="compositionally biased region" description="Gly residues" evidence="10">
    <location>
        <begin position="148"/>
        <end position="157"/>
    </location>
</feature>
<dbReference type="GO" id="GO:0004842">
    <property type="term" value="F:ubiquitin-protein transferase activity"/>
    <property type="evidence" value="ECO:0007669"/>
    <property type="project" value="TreeGrafter"/>
</dbReference>
<feature type="compositionally biased region" description="Low complexity" evidence="10">
    <location>
        <begin position="238"/>
        <end position="248"/>
    </location>
</feature>
<keyword evidence="3" id="KW-0677">Repeat</keyword>
<keyword evidence="2" id="KW-0479">Metal-binding</keyword>
<dbReference type="PANTHER" id="PTHR13763:SF6">
    <property type="entry name" value="OS05G0486600 PROTEIN"/>
    <property type="match status" value="1"/>
</dbReference>
<keyword evidence="7" id="KW-0234">DNA repair</keyword>
<evidence type="ECO:0000256" key="9">
    <source>
        <dbReference type="PROSITE-ProRule" id="PRU00175"/>
    </source>
</evidence>
<dbReference type="GO" id="GO:0045944">
    <property type="term" value="P:positive regulation of transcription by RNA polymerase II"/>
    <property type="evidence" value="ECO:0007669"/>
    <property type="project" value="TreeGrafter"/>
</dbReference>
<dbReference type="InterPro" id="IPR017907">
    <property type="entry name" value="Znf_RING_CS"/>
</dbReference>
<feature type="compositionally biased region" description="Polar residues" evidence="10">
    <location>
        <begin position="449"/>
        <end position="467"/>
    </location>
</feature>
<dbReference type="GO" id="GO:0008270">
    <property type="term" value="F:zinc ion binding"/>
    <property type="evidence" value="ECO:0007669"/>
    <property type="project" value="UniProtKB-KW"/>
</dbReference>
<dbReference type="Gene3D" id="3.30.40.10">
    <property type="entry name" value="Zinc/RING finger domain, C3HC4 (zinc finger)"/>
    <property type="match status" value="1"/>
</dbReference>
<comment type="caution">
    <text evidence="12">The sequence shown here is derived from an EMBL/GenBank/DDBJ whole genome shotgun (WGS) entry which is preliminary data.</text>
</comment>
<evidence type="ECO:0000256" key="6">
    <source>
        <dbReference type="ARBA" id="ARBA00022833"/>
    </source>
</evidence>
<evidence type="ECO:0000313" key="13">
    <source>
        <dbReference type="Proteomes" id="UP000664859"/>
    </source>
</evidence>
<evidence type="ECO:0000256" key="4">
    <source>
        <dbReference type="ARBA" id="ARBA00022763"/>
    </source>
</evidence>
<dbReference type="GO" id="GO:0000724">
    <property type="term" value="P:double-strand break repair via homologous recombination"/>
    <property type="evidence" value="ECO:0007669"/>
    <property type="project" value="TreeGrafter"/>
</dbReference>
<feature type="compositionally biased region" description="Polar residues" evidence="10">
    <location>
        <begin position="375"/>
        <end position="392"/>
    </location>
</feature>
<protein>
    <recommendedName>
        <fullName evidence="11">RING-type domain-containing protein</fullName>
    </recommendedName>
</protein>
<organism evidence="12 13">
    <name type="scientific">Tribonema minus</name>
    <dbReference type="NCBI Taxonomy" id="303371"/>
    <lineage>
        <taxon>Eukaryota</taxon>
        <taxon>Sar</taxon>
        <taxon>Stramenopiles</taxon>
        <taxon>Ochrophyta</taxon>
        <taxon>PX clade</taxon>
        <taxon>Xanthophyceae</taxon>
        <taxon>Tribonematales</taxon>
        <taxon>Tribonemataceae</taxon>
        <taxon>Tribonema</taxon>
    </lineage>
</organism>
<feature type="compositionally biased region" description="Basic and acidic residues" evidence="10">
    <location>
        <begin position="530"/>
        <end position="541"/>
    </location>
</feature>
<sequence>MANVDARVDALRRLHGTLRCFLCQQLVDDPYTLNCGHLFCGDCIKARLHNVNQCPECGTFSCPRDMRRNLHAGHTSTAFQRTFGGPEYEGIALAPAPSVPANAPQRPKGRSRGAALKDKALSVASSNGGCGSQRSAFGGQIIPAGDLEAGGQGGSSGGKLRPELNGATGSKQQRERTSTAVGPAPSSLQSNANCSSGERNCPHHVLPAAKARSNRVRDTASQHSSTSRQKKPALGKASSCDSTSSSGSGNEDKPSQPSRKRGSPQATTAGISTIDLSQSPDSHDDAPSSATLSKPSKARRHAKQRTGGGGGGSGGGDDGGGGGDIGSGKSIAAAAASAAAATGASCGGNSDKGRWQGANTATSSCSEGAGVPKSGSESGQRQKPRQQASIHSSLRGHRTVTRPQHTASTAKRHGAIDSSKTGVCAEWEAEEEWDDQPFAHAIGGAPSSFGPQQAGVSTNTAGSSTFSRHSKAVGRGDGSREDVTVLSPVAREDSNSERWQQQHSYGADSPIHVSSPSACVVAGAATKSSRRGEDTKTHKEGQLFSLHKTQRQPREGQHAEVASNTDFCDLTGSEVDGVAAVADRNHSGWGVAGGEGRLQRPQQNSISSTDGFSMMPGAGGMKLDDSMQPGQTFASGFTYSGINDPPLDSGIDDLLDLDDSQDGVVDHYEAMALEKEFVAFLEQRRYLNAKDMQAQLDLNLGKVIFDLLWDGVLGAGARNVEKLLHHRGCPMELVDEFVAAHDLSAKNKHLTSHLSMMRRDYRPWQESHRKGTPPQL</sequence>
<evidence type="ECO:0000256" key="1">
    <source>
        <dbReference type="ARBA" id="ARBA00004123"/>
    </source>
</evidence>
<dbReference type="AlphaFoldDB" id="A0A836CIN3"/>
<dbReference type="SUPFAM" id="SSF57850">
    <property type="entry name" value="RING/U-box"/>
    <property type="match status" value="1"/>
</dbReference>
<feature type="compositionally biased region" description="Polar residues" evidence="10">
    <location>
        <begin position="186"/>
        <end position="198"/>
    </location>
</feature>
<keyword evidence="8" id="KW-0539">Nucleus</keyword>
<dbReference type="Pfam" id="PF13923">
    <property type="entry name" value="zf-C3HC4_2"/>
    <property type="match status" value="1"/>
</dbReference>
<feature type="compositionally biased region" description="Polar residues" evidence="10">
    <location>
        <begin position="264"/>
        <end position="276"/>
    </location>
</feature>
<dbReference type="GO" id="GO:0005634">
    <property type="term" value="C:nucleus"/>
    <property type="evidence" value="ECO:0007669"/>
    <property type="project" value="UniProtKB-SubCell"/>
</dbReference>
<feature type="compositionally biased region" description="Polar residues" evidence="10">
    <location>
        <begin position="357"/>
        <end position="366"/>
    </location>
</feature>